<evidence type="ECO:0000256" key="1">
    <source>
        <dbReference type="SAM" id="MobiDB-lite"/>
    </source>
</evidence>
<dbReference type="Proteomes" id="UP001141259">
    <property type="component" value="Unassembled WGS sequence"/>
</dbReference>
<gene>
    <name evidence="3" type="ORF">NZH93_28770</name>
</gene>
<feature type="compositionally biased region" description="Low complexity" evidence="1">
    <location>
        <begin position="64"/>
        <end position="78"/>
    </location>
</feature>
<comment type="caution">
    <text evidence="3">The sequence shown here is derived from an EMBL/GenBank/DDBJ whole genome shotgun (WGS) entry which is preliminary data.</text>
</comment>
<feature type="compositionally biased region" description="Low complexity" evidence="1">
    <location>
        <begin position="43"/>
        <end position="56"/>
    </location>
</feature>
<keyword evidence="2" id="KW-0732">Signal</keyword>
<protein>
    <submittedName>
        <fullName evidence="3">Uncharacterized protein</fullName>
    </submittedName>
</protein>
<dbReference type="RefSeq" id="WP_259626359.1">
    <property type="nucleotide sequence ID" value="NZ_JANYMP010000015.1"/>
</dbReference>
<feature type="compositionally biased region" description="Pro residues" evidence="1">
    <location>
        <begin position="88"/>
        <end position="102"/>
    </location>
</feature>
<dbReference type="EMBL" id="JANYMP010000015">
    <property type="protein sequence ID" value="MCS7480870.1"/>
    <property type="molecule type" value="Genomic_DNA"/>
</dbReference>
<reference evidence="3" key="1">
    <citation type="submission" date="2022-08" db="EMBL/GenBank/DDBJ databases">
        <authorList>
            <person name="Tistechok S."/>
            <person name="Samborskyy M."/>
            <person name="Roman I."/>
        </authorList>
    </citation>
    <scope>NUCLEOTIDE SEQUENCE</scope>
    <source>
        <strain evidence="3">DSM 103496</strain>
    </source>
</reference>
<dbReference type="PROSITE" id="PS51257">
    <property type="entry name" value="PROKAR_LIPOPROTEIN"/>
    <property type="match status" value="1"/>
</dbReference>
<organism evidence="3 4">
    <name type="scientific">Umezawaea endophytica</name>
    <dbReference type="NCBI Taxonomy" id="1654476"/>
    <lineage>
        <taxon>Bacteria</taxon>
        <taxon>Bacillati</taxon>
        <taxon>Actinomycetota</taxon>
        <taxon>Actinomycetes</taxon>
        <taxon>Pseudonocardiales</taxon>
        <taxon>Pseudonocardiaceae</taxon>
        <taxon>Umezawaea</taxon>
    </lineage>
</organism>
<evidence type="ECO:0000313" key="4">
    <source>
        <dbReference type="Proteomes" id="UP001141259"/>
    </source>
</evidence>
<accession>A0A9X3AIR8</accession>
<feature type="region of interest" description="Disordered" evidence="1">
    <location>
        <begin position="43"/>
        <end position="115"/>
    </location>
</feature>
<keyword evidence="4" id="KW-1185">Reference proteome</keyword>
<evidence type="ECO:0000313" key="3">
    <source>
        <dbReference type="EMBL" id="MCS7480870.1"/>
    </source>
</evidence>
<dbReference type="AlphaFoldDB" id="A0A9X3AIR8"/>
<evidence type="ECO:0000256" key="2">
    <source>
        <dbReference type="SAM" id="SignalP"/>
    </source>
</evidence>
<feature type="chain" id="PRO_5040904483" evidence="2">
    <location>
        <begin position="30"/>
        <end position="150"/>
    </location>
</feature>
<feature type="signal peptide" evidence="2">
    <location>
        <begin position="1"/>
        <end position="29"/>
    </location>
</feature>
<name>A0A9X3AIR8_9PSEU</name>
<proteinExistence type="predicted"/>
<sequence>MLSPKKACGVVTTSLAVLLAAAACGAPDAAPKPAPSIPTISAVTTSAQVSSTPVPSNNDITVRPTEVPTTSEEPAVVEPEPEPTTEAPAPPPEPTATPPPPEETTDPPVEGPFVLQGTACPVEGALAVNRRLKPMVCTAGGGDDLRWQPL</sequence>